<proteinExistence type="predicted"/>
<gene>
    <name evidence="2" type="ORF">EAS64_01690</name>
</gene>
<evidence type="ECO:0000313" key="3">
    <source>
        <dbReference type="Proteomes" id="UP000460272"/>
    </source>
</evidence>
<accession>A0A6P2C820</accession>
<dbReference type="Proteomes" id="UP000460272">
    <property type="component" value="Unassembled WGS sequence"/>
</dbReference>
<dbReference type="RefSeq" id="WP_145850935.1">
    <property type="nucleotide sequence ID" value="NZ_RPFW01000001.1"/>
</dbReference>
<dbReference type="AlphaFoldDB" id="A0A6P2C820"/>
<dbReference type="Gene3D" id="3.10.450.50">
    <property type="match status" value="1"/>
</dbReference>
<dbReference type="EMBL" id="RPFW01000001">
    <property type="protein sequence ID" value="TVZ06181.1"/>
    <property type="molecule type" value="Genomic_DNA"/>
</dbReference>
<dbReference type="SUPFAM" id="SSF54427">
    <property type="entry name" value="NTF2-like"/>
    <property type="match status" value="1"/>
</dbReference>
<name>A0A6P2C820_9ACTN</name>
<evidence type="ECO:0000313" key="2">
    <source>
        <dbReference type="EMBL" id="TVZ06181.1"/>
    </source>
</evidence>
<protein>
    <recommendedName>
        <fullName evidence="4">DUF4440 domain-containing protein</fullName>
    </recommendedName>
</protein>
<evidence type="ECO:0008006" key="4">
    <source>
        <dbReference type="Google" id="ProtNLM"/>
    </source>
</evidence>
<feature type="region of interest" description="Disordered" evidence="1">
    <location>
        <begin position="47"/>
        <end position="72"/>
    </location>
</feature>
<comment type="caution">
    <text evidence="2">The sequence shown here is derived from an EMBL/GenBank/DDBJ whole genome shotgun (WGS) entry which is preliminary data.</text>
</comment>
<sequence>MSDPIAPPAARRPSEAAELVALAVSDGDLGAAVAQYEPAAALLPLASQDGGDGLAGRDSPNGHPGNGGDGRRLAETMAGIMRLRLPLDVRLIAVLPAAGLTMLVCERRIAGQGPDGQPVSLHGVGCTVVRPQDDGTWRIAADAWQLTDNSGAE</sequence>
<evidence type="ECO:0000256" key="1">
    <source>
        <dbReference type="SAM" id="MobiDB-lite"/>
    </source>
</evidence>
<dbReference type="OrthoDB" id="7375616at2"/>
<keyword evidence="3" id="KW-1185">Reference proteome</keyword>
<organism evidence="2 3">
    <name type="scientific">Trebonia kvetii</name>
    <dbReference type="NCBI Taxonomy" id="2480626"/>
    <lineage>
        <taxon>Bacteria</taxon>
        <taxon>Bacillati</taxon>
        <taxon>Actinomycetota</taxon>
        <taxon>Actinomycetes</taxon>
        <taxon>Streptosporangiales</taxon>
        <taxon>Treboniaceae</taxon>
        <taxon>Trebonia</taxon>
    </lineage>
</organism>
<dbReference type="InterPro" id="IPR032710">
    <property type="entry name" value="NTF2-like_dom_sf"/>
</dbReference>
<reference evidence="2 3" key="1">
    <citation type="submission" date="2018-11" db="EMBL/GenBank/DDBJ databases">
        <title>Trebonia kvetii gen.nov., sp.nov., a novel acidophilic actinobacterium, and proposal of the new actinobacterial family Treboniaceae fam. nov.</title>
        <authorList>
            <person name="Rapoport D."/>
            <person name="Sagova-Mareckova M."/>
            <person name="Sedlacek I."/>
            <person name="Provaznik J."/>
            <person name="Kralova S."/>
            <person name="Pavlinic D."/>
            <person name="Benes V."/>
            <person name="Kopecky J."/>
        </authorList>
    </citation>
    <scope>NUCLEOTIDE SEQUENCE [LARGE SCALE GENOMIC DNA]</scope>
    <source>
        <strain evidence="2 3">15Tr583</strain>
    </source>
</reference>